<dbReference type="Pfam" id="PF03721">
    <property type="entry name" value="UDPG_MGDP_dh_N"/>
    <property type="match status" value="1"/>
</dbReference>
<comment type="similarity">
    <text evidence="2 9">Belongs to the UDP-glucose/GDP-mannose dehydrogenase family.</text>
</comment>
<evidence type="ECO:0000256" key="2">
    <source>
        <dbReference type="ARBA" id="ARBA00006601"/>
    </source>
</evidence>
<keyword evidence="5 9" id="KW-0560">Oxidoreductase</keyword>
<dbReference type="InterPro" id="IPR028357">
    <property type="entry name" value="UDPglc_DH_bac"/>
</dbReference>
<evidence type="ECO:0000256" key="12">
    <source>
        <dbReference type="PIRSR" id="PIRSR500134-3"/>
    </source>
</evidence>
<evidence type="ECO:0000256" key="10">
    <source>
        <dbReference type="PIRSR" id="PIRSR500134-1"/>
    </source>
</evidence>
<name>A0A099CV34_9GAMM</name>
<dbReference type="GO" id="GO:0006065">
    <property type="term" value="P:UDP-glucuronate biosynthetic process"/>
    <property type="evidence" value="ECO:0007669"/>
    <property type="project" value="UniProtKB-UniPathway"/>
</dbReference>
<dbReference type="PIRSF" id="PIRSF500134">
    <property type="entry name" value="UDPglc_DH_bac"/>
    <property type="match status" value="1"/>
</dbReference>
<evidence type="ECO:0000256" key="3">
    <source>
        <dbReference type="ARBA" id="ARBA00012954"/>
    </source>
</evidence>
<feature type="binding site" evidence="11">
    <location>
        <position position="210"/>
    </location>
    <ligand>
        <name>substrate</name>
    </ligand>
</feature>
<feature type="binding site" evidence="12">
    <location>
        <position position="334"/>
    </location>
    <ligand>
        <name>NAD(+)</name>
        <dbReference type="ChEBI" id="CHEBI:57540"/>
    </ligand>
</feature>
<dbReference type="GO" id="GO:0051287">
    <property type="term" value="F:NAD binding"/>
    <property type="evidence" value="ECO:0007669"/>
    <property type="project" value="InterPro"/>
</dbReference>
<dbReference type="SUPFAM" id="SSF48179">
    <property type="entry name" value="6-phosphogluconate dehydrogenase C-terminal domain-like"/>
    <property type="match status" value="1"/>
</dbReference>
<evidence type="ECO:0000259" key="13">
    <source>
        <dbReference type="SMART" id="SM00984"/>
    </source>
</evidence>
<evidence type="ECO:0000256" key="9">
    <source>
        <dbReference type="PIRNR" id="PIRNR000124"/>
    </source>
</evidence>
<protein>
    <recommendedName>
        <fullName evidence="4 9">UDP-glucose 6-dehydrogenase</fullName>
        <ecNumber evidence="3 9">1.1.1.22</ecNumber>
    </recommendedName>
</protein>
<dbReference type="InterPro" id="IPR001732">
    <property type="entry name" value="UDP-Glc/GDP-Man_DH_N"/>
</dbReference>
<keyword evidence="16" id="KW-1185">Reference proteome</keyword>
<organism evidence="14 16">
    <name type="scientific">Oleiagrimonas soli</name>
    <dbReference type="NCBI Taxonomy" id="1543381"/>
    <lineage>
        <taxon>Bacteria</taxon>
        <taxon>Pseudomonadati</taxon>
        <taxon>Pseudomonadota</taxon>
        <taxon>Gammaproteobacteria</taxon>
        <taxon>Lysobacterales</taxon>
        <taxon>Rhodanobacteraceae</taxon>
        <taxon>Oleiagrimonas</taxon>
    </lineage>
</organism>
<evidence type="ECO:0000313" key="16">
    <source>
        <dbReference type="Proteomes" id="UP000029708"/>
    </source>
</evidence>
<feature type="binding site" evidence="11">
    <location>
        <position position="327"/>
    </location>
    <ligand>
        <name>substrate</name>
    </ligand>
</feature>
<dbReference type="Proteomes" id="UP000029708">
    <property type="component" value="Unassembled WGS sequence"/>
</dbReference>
<dbReference type="UniPathway" id="UPA00038">
    <property type="reaction ID" value="UER00491"/>
</dbReference>
<evidence type="ECO:0000256" key="1">
    <source>
        <dbReference type="ARBA" id="ARBA00004701"/>
    </source>
</evidence>
<feature type="active site" description="Nucleophile" evidence="10">
    <location>
        <position position="266"/>
    </location>
</feature>
<dbReference type="GO" id="GO:0003979">
    <property type="term" value="F:UDP-glucose 6-dehydrogenase activity"/>
    <property type="evidence" value="ECO:0007669"/>
    <property type="project" value="UniProtKB-EC"/>
</dbReference>
<evidence type="ECO:0000256" key="7">
    <source>
        <dbReference type="ARBA" id="ARBA00047473"/>
    </source>
</evidence>
<comment type="caution">
    <text evidence="14">The sequence shown here is derived from an EMBL/GenBank/DDBJ whole genome shotgun (WGS) entry which is preliminary data.</text>
</comment>
<dbReference type="FunFam" id="1.20.5.100:FF:000001">
    <property type="entry name" value="UDP-glucose 6-dehydrogenase"/>
    <property type="match status" value="1"/>
</dbReference>
<dbReference type="SMART" id="SM00984">
    <property type="entry name" value="UDPG_MGDP_dh_C"/>
    <property type="match status" value="1"/>
</dbReference>
<dbReference type="Proteomes" id="UP000560000">
    <property type="component" value="Unassembled WGS sequence"/>
</dbReference>
<dbReference type="EMBL" id="JACHET010000001">
    <property type="protein sequence ID" value="MBB6183081.1"/>
    <property type="molecule type" value="Genomic_DNA"/>
</dbReference>
<dbReference type="HOGENOM" id="CLU_023810_1_2_6"/>
<dbReference type="NCBIfam" id="TIGR03026">
    <property type="entry name" value="NDP-sugDHase"/>
    <property type="match status" value="1"/>
</dbReference>
<dbReference type="PANTHER" id="PTHR43750">
    <property type="entry name" value="UDP-GLUCOSE 6-DEHYDROGENASE TUAD"/>
    <property type="match status" value="1"/>
</dbReference>
<accession>A0A099CV34</accession>
<dbReference type="GO" id="GO:0000271">
    <property type="term" value="P:polysaccharide biosynthetic process"/>
    <property type="evidence" value="ECO:0007669"/>
    <property type="project" value="InterPro"/>
</dbReference>
<evidence type="ECO:0000256" key="11">
    <source>
        <dbReference type="PIRSR" id="PIRSR500134-2"/>
    </source>
</evidence>
<dbReference type="EC" id="1.1.1.22" evidence="3 9"/>
<feature type="binding site" evidence="12">
    <location>
        <position position="30"/>
    </location>
    <ligand>
        <name>NAD(+)</name>
        <dbReference type="ChEBI" id="CHEBI:57540"/>
    </ligand>
</feature>
<dbReference type="OrthoDB" id="9803238at2"/>
<keyword evidence="6 9" id="KW-0520">NAD</keyword>
<dbReference type="STRING" id="1543381.LF63_0108940"/>
<feature type="domain" description="UDP-glucose/GDP-mannose dehydrogenase C-terminal" evidence="13">
    <location>
        <begin position="320"/>
        <end position="424"/>
    </location>
</feature>
<dbReference type="Pfam" id="PF03720">
    <property type="entry name" value="UDPG_MGDP_dh_C"/>
    <property type="match status" value="1"/>
</dbReference>
<feature type="binding site" evidence="11">
    <location>
        <begin position="255"/>
        <end position="259"/>
    </location>
    <ligand>
        <name>substrate</name>
    </ligand>
</feature>
<comment type="function">
    <text evidence="8">Catalyzes the conversion of UDP-glucose into UDP-glucuronate, one of the precursors of teichuronic acid.</text>
</comment>
<proteinExistence type="inferred from homology"/>
<evidence type="ECO:0000313" key="14">
    <source>
        <dbReference type="EMBL" id="KGI77472.1"/>
    </source>
</evidence>
<dbReference type="InterPro" id="IPR036220">
    <property type="entry name" value="UDP-Glc/GDP-Man_DH_C_sf"/>
</dbReference>
<evidence type="ECO:0000256" key="5">
    <source>
        <dbReference type="ARBA" id="ARBA00023002"/>
    </source>
</evidence>
<dbReference type="SUPFAM" id="SSF52413">
    <property type="entry name" value="UDP-glucose/GDP-mannose dehydrogenase C-terminal domain"/>
    <property type="match status" value="1"/>
</dbReference>
<feature type="binding site" evidence="12">
    <location>
        <position position="35"/>
    </location>
    <ligand>
        <name>NAD(+)</name>
        <dbReference type="ChEBI" id="CHEBI:57540"/>
    </ligand>
</feature>
<gene>
    <name evidence="15" type="ORF">HNQ86_000426</name>
    <name evidence="14" type="ORF">LF63_0108940</name>
</gene>
<sequence>MKVTIFGTGYVGLVTGTCLAEMGNHVVCVDVDADKIAGLERGQIPIYEPGLEPMVKRNHAGGRLRFTTDPVAGIEHGETIFIAVGTPPDEDGSADLRYVLEVATTIGKHLDHYAVVVDKSTVPVGTADRVRATLGAALEARGAKVAFDVVSNPEFLKEGDAVNDCMRPDRIVIGSSSEKAVALLRKLYAPFNRNHERLVVMDERSAELTKYAANAMLATKISFMNEIANIAERVGADVEQVRLGIGSDPRIGFHFIYPGAGYGGSCFPKDVQALERTARAHDYTATLLGAVEAVNARQKHKLFDLIQRHFDGALQGRTIAVWGLAFKPNTDDMREAPSRYLMEALWEAGAKVRAFDPEAREETRRIYGERDDLVLCDSLQATLENADAVAVVTEWKAFRSPDFELLAKTLRERVLFDGRNLYDPEQVEAAGLAYYGIGRGRSTQIGRG</sequence>
<evidence type="ECO:0000313" key="15">
    <source>
        <dbReference type="EMBL" id="MBB6183081.1"/>
    </source>
</evidence>
<feature type="binding site" evidence="11">
    <location>
        <position position="263"/>
    </location>
    <ligand>
        <name>substrate</name>
    </ligand>
</feature>
<dbReference type="EMBL" id="JROI01000011">
    <property type="protein sequence ID" value="KGI77472.1"/>
    <property type="molecule type" value="Genomic_DNA"/>
</dbReference>
<evidence type="ECO:0000256" key="6">
    <source>
        <dbReference type="ARBA" id="ARBA00023027"/>
    </source>
</evidence>
<dbReference type="InterPro" id="IPR014026">
    <property type="entry name" value="UDP-Glc/GDP-Man_DH_dimer"/>
</dbReference>
<dbReference type="Gene3D" id="1.20.5.100">
    <property type="entry name" value="Cytochrome c1, transmembrane anchor, C-terminal"/>
    <property type="match status" value="1"/>
</dbReference>
<dbReference type="InterPro" id="IPR036291">
    <property type="entry name" value="NAD(P)-bd_dom_sf"/>
</dbReference>
<reference evidence="14 16" key="1">
    <citation type="submission" date="2014-09" db="EMBL/GenBank/DDBJ databases">
        <title>Xanthomonadaceae 3.5X direct submission.</title>
        <authorList>
            <person name="Fang T."/>
            <person name="Wang H."/>
        </authorList>
    </citation>
    <scope>NUCLEOTIDE SEQUENCE [LARGE SCALE GENOMIC DNA]</scope>
    <source>
        <strain evidence="14 16">3.5X</strain>
    </source>
</reference>
<dbReference type="SUPFAM" id="SSF51735">
    <property type="entry name" value="NAD(P)-binding Rossmann-fold domains"/>
    <property type="match status" value="1"/>
</dbReference>
<dbReference type="AlphaFoldDB" id="A0A099CV34"/>
<dbReference type="PANTHER" id="PTHR43750:SF3">
    <property type="entry name" value="UDP-GLUCOSE 6-DEHYDROGENASE TUAD"/>
    <property type="match status" value="1"/>
</dbReference>
<dbReference type="InterPro" id="IPR008927">
    <property type="entry name" value="6-PGluconate_DH-like_C_sf"/>
</dbReference>
<feature type="binding site" evidence="12">
    <location>
        <position position="121"/>
    </location>
    <ligand>
        <name>NAD(+)</name>
        <dbReference type="ChEBI" id="CHEBI:57540"/>
    </ligand>
</feature>
<dbReference type="InterPro" id="IPR017476">
    <property type="entry name" value="UDP-Glc/GDP-Man"/>
</dbReference>
<evidence type="ECO:0000313" key="17">
    <source>
        <dbReference type="Proteomes" id="UP000560000"/>
    </source>
</evidence>
<dbReference type="PIRSF" id="PIRSF000124">
    <property type="entry name" value="UDPglc_GDPman_dh"/>
    <property type="match status" value="1"/>
</dbReference>
<dbReference type="Pfam" id="PF00984">
    <property type="entry name" value="UDPG_MGDP_dh"/>
    <property type="match status" value="1"/>
</dbReference>
<feature type="binding site" evidence="11">
    <location>
        <begin position="155"/>
        <end position="158"/>
    </location>
    <ligand>
        <name>substrate</name>
    </ligand>
</feature>
<evidence type="ECO:0000256" key="4">
    <source>
        <dbReference type="ARBA" id="ARBA00015132"/>
    </source>
</evidence>
<comment type="catalytic activity">
    <reaction evidence="7 9">
        <text>UDP-alpha-D-glucose + 2 NAD(+) + H2O = UDP-alpha-D-glucuronate + 2 NADH + 3 H(+)</text>
        <dbReference type="Rhea" id="RHEA:23596"/>
        <dbReference type="ChEBI" id="CHEBI:15377"/>
        <dbReference type="ChEBI" id="CHEBI:15378"/>
        <dbReference type="ChEBI" id="CHEBI:57540"/>
        <dbReference type="ChEBI" id="CHEBI:57945"/>
        <dbReference type="ChEBI" id="CHEBI:58052"/>
        <dbReference type="ChEBI" id="CHEBI:58885"/>
        <dbReference type="EC" id="1.1.1.22"/>
    </reaction>
</comment>
<reference evidence="15 17" key="2">
    <citation type="submission" date="2020-08" db="EMBL/GenBank/DDBJ databases">
        <title>Genomic Encyclopedia of Type Strains, Phase IV (KMG-IV): sequencing the most valuable type-strain genomes for metagenomic binning, comparative biology and taxonomic classification.</title>
        <authorList>
            <person name="Goeker M."/>
        </authorList>
    </citation>
    <scope>NUCLEOTIDE SEQUENCE [LARGE SCALE GENOMIC DNA]</scope>
    <source>
        <strain evidence="15 17">DSM 107085</strain>
    </source>
</reference>
<feature type="binding site" evidence="12">
    <location>
        <position position="86"/>
    </location>
    <ligand>
        <name>NAD(+)</name>
        <dbReference type="ChEBI" id="CHEBI:57540"/>
    </ligand>
</feature>
<feature type="binding site" evidence="12">
    <location>
        <position position="269"/>
    </location>
    <ligand>
        <name>NAD(+)</name>
        <dbReference type="ChEBI" id="CHEBI:57540"/>
    </ligand>
</feature>
<evidence type="ECO:0000256" key="8">
    <source>
        <dbReference type="ARBA" id="ARBA00053241"/>
    </source>
</evidence>
<feature type="binding site" evidence="12">
    <location>
        <position position="158"/>
    </location>
    <ligand>
        <name>NAD(+)</name>
        <dbReference type="ChEBI" id="CHEBI:57540"/>
    </ligand>
</feature>
<dbReference type="Gene3D" id="3.40.50.720">
    <property type="entry name" value="NAD(P)-binding Rossmann-like Domain"/>
    <property type="match status" value="2"/>
</dbReference>
<comment type="pathway">
    <text evidence="1">Nucleotide-sugar biosynthesis; UDP-alpha-D-glucuronate biosynthesis; UDP-alpha-D-glucuronate from UDP-alpha-D-glucose: step 1/1.</text>
</comment>
<dbReference type="InterPro" id="IPR014027">
    <property type="entry name" value="UDP-Glc/GDP-Man_DH_C"/>
</dbReference>
<dbReference type="RefSeq" id="WP_043101125.1">
    <property type="nucleotide sequence ID" value="NZ_JACHET010000001.1"/>
</dbReference>